<feature type="region of interest" description="Disordered" evidence="1">
    <location>
        <begin position="408"/>
        <end position="548"/>
    </location>
</feature>
<feature type="compositionally biased region" description="Low complexity" evidence="1">
    <location>
        <begin position="417"/>
        <end position="428"/>
    </location>
</feature>
<evidence type="ECO:0000259" key="2">
    <source>
        <dbReference type="Pfam" id="PF14661"/>
    </source>
</evidence>
<feature type="compositionally biased region" description="Polar residues" evidence="1">
    <location>
        <begin position="516"/>
        <end position="530"/>
    </location>
</feature>
<organism evidence="3 4">
    <name type="scientific">Penicillium cf. viridicatum</name>
    <dbReference type="NCBI Taxonomy" id="2972119"/>
    <lineage>
        <taxon>Eukaryota</taxon>
        <taxon>Fungi</taxon>
        <taxon>Dikarya</taxon>
        <taxon>Ascomycota</taxon>
        <taxon>Pezizomycotina</taxon>
        <taxon>Eurotiomycetes</taxon>
        <taxon>Eurotiomycetidae</taxon>
        <taxon>Eurotiales</taxon>
        <taxon>Aspergillaceae</taxon>
        <taxon>Penicillium</taxon>
    </lineage>
</organism>
<dbReference type="GO" id="GO:0051225">
    <property type="term" value="P:spindle assembly"/>
    <property type="evidence" value="ECO:0007669"/>
    <property type="project" value="InterPro"/>
</dbReference>
<feature type="compositionally biased region" description="Basic and acidic residues" evidence="1">
    <location>
        <begin position="438"/>
        <end position="450"/>
    </location>
</feature>
<reference evidence="3" key="2">
    <citation type="journal article" date="2023" name="IMA Fungus">
        <title>Comparative genomic study of the Penicillium genus elucidates a diverse pangenome and 15 lateral gene transfer events.</title>
        <authorList>
            <person name="Petersen C."/>
            <person name="Sorensen T."/>
            <person name="Nielsen M.R."/>
            <person name="Sondergaard T.E."/>
            <person name="Sorensen J.L."/>
            <person name="Fitzpatrick D.A."/>
            <person name="Frisvad J.C."/>
            <person name="Nielsen K.L."/>
        </authorList>
    </citation>
    <scope>NUCLEOTIDE SEQUENCE</scope>
    <source>
        <strain evidence="3">IBT 20477</strain>
    </source>
</reference>
<feature type="compositionally biased region" description="Acidic residues" evidence="1">
    <location>
        <begin position="580"/>
        <end position="602"/>
    </location>
</feature>
<dbReference type="OrthoDB" id="5575722at2759"/>
<dbReference type="GO" id="GO:0008017">
    <property type="term" value="F:microtubule binding"/>
    <property type="evidence" value="ECO:0007669"/>
    <property type="project" value="TreeGrafter"/>
</dbReference>
<dbReference type="PANTHER" id="PTHR16151:SF2">
    <property type="entry name" value="HAUS AUGMIN-LIKE COMPLEX SUBUNIT 6"/>
    <property type="match status" value="1"/>
</dbReference>
<dbReference type="InterPro" id="IPR028163">
    <property type="entry name" value="HAUS_6_N"/>
</dbReference>
<evidence type="ECO:0000256" key="1">
    <source>
        <dbReference type="SAM" id="MobiDB-lite"/>
    </source>
</evidence>
<feature type="compositionally biased region" description="Basic and acidic residues" evidence="1">
    <location>
        <begin position="479"/>
        <end position="491"/>
    </location>
</feature>
<feature type="domain" description="HAUS augmin-like complex subunit 6 N-terminal" evidence="2">
    <location>
        <begin position="23"/>
        <end position="237"/>
    </location>
</feature>
<keyword evidence="4" id="KW-1185">Reference proteome</keyword>
<sequence length="614" mass="69005">MAATRPVRPKPLDWPGPSHLDVFIRNLKLLHLDQREDWPGISLRALTPTSQNQRHRTRLIEWALYQLYAIWDPETAQNKLRPFFPPLEPLRSVNLRAALFRCLGELKKNGDLGREIVLRKTMLDDCKGDKFEELLAGFSAAVLRKVVAVSADEMLLNPAMKLSSTTAMTLTDYQNLLPLILAHQVSLGSAGERHARVREAYDRFSQLLDDKKVELTERANQESSGCMDDTQRESESLVRELQTNWLGSEEWATALLKGGSQSSTDAFLELPFSTAWIRAKNSNVDSLSGGLKQDLVLDLEARVLLQRSRLRKWHEYNKSLLKERGPSEMSTASPKEPRVLFRDHQSLTVASISKSVRQPGDRGRTLKGPEKYILSSVNEALSRINGKSRVKPAVFTPEVKTSSKLQFRSSLETVSSPPTVVHHTPGHPTDLEIPGFHQEPEPKHKPHPEPEPEYTQPSPPIVRLSPDLPSSGDEPAPEPIKRTHTLAERTRRSMSLLPPVAHEAPRPRRRPRPSFPINQFVTPRKTSAHSTRSRDGISRASTPQDQLFEEDAEYASVFKSRPRVALSPISSPAVHVSPSFEEESFELDYEDGDESEGCEWGDIDSPLAAPRLRG</sequence>
<gene>
    <name evidence="3" type="ORF">N7449_005955</name>
</gene>
<dbReference type="GO" id="GO:1990498">
    <property type="term" value="C:mitotic spindle microtubule"/>
    <property type="evidence" value="ECO:0007669"/>
    <property type="project" value="TreeGrafter"/>
</dbReference>
<dbReference type="GO" id="GO:0070652">
    <property type="term" value="C:HAUS complex"/>
    <property type="evidence" value="ECO:0007669"/>
    <property type="project" value="InterPro"/>
</dbReference>
<comment type="caution">
    <text evidence="3">The sequence shown here is derived from an EMBL/GenBank/DDBJ whole genome shotgun (WGS) entry which is preliminary data.</text>
</comment>
<dbReference type="AlphaFoldDB" id="A0A9W9SWD0"/>
<dbReference type="EMBL" id="JAPQKQ010000004">
    <property type="protein sequence ID" value="KAJ5201152.1"/>
    <property type="molecule type" value="Genomic_DNA"/>
</dbReference>
<evidence type="ECO:0000313" key="4">
    <source>
        <dbReference type="Proteomes" id="UP001150942"/>
    </source>
</evidence>
<name>A0A9W9SWD0_9EURO</name>
<reference evidence="3" key="1">
    <citation type="submission" date="2022-11" db="EMBL/GenBank/DDBJ databases">
        <authorList>
            <person name="Petersen C."/>
        </authorList>
    </citation>
    <scope>NUCLEOTIDE SEQUENCE</scope>
    <source>
        <strain evidence="3">IBT 20477</strain>
    </source>
</reference>
<protein>
    <recommendedName>
        <fullName evidence="2">HAUS augmin-like complex subunit 6 N-terminal domain-containing protein</fullName>
    </recommendedName>
</protein>
<dbReference type="PANTHER" id="PTHR16151">
    <property type="entry name" value="HAUS AUGMIN-LIKE COMPLEX SUBUNIT 6"/>
    <property type="match status" value="1"/>
</dbReference>
<feature type="region of interest" description="Disordered" evidence="1">
    <location>
        <begin position="560"/>
        <end position="614"/>
    </location>
</feature>
<proteinExistence type="predicted"/>
<dbReference type="InterPro" id="IPR026797">
    <property type="entry name" value="HAUS_6"/>
</dbReference>
<dbReference type="Proteomes" id="UP001150942">
    <property type="component" value="Unassembled WGS sequence"/>
</dbReference>
<evidence type="ECO:0000313" key="3">
    <source>
        <dbReference type="EMBL" id="KAJ5201152.1"/>
    </source>
</evidence>
<dbReference type="Pfam" id="PF14661">
    <property type="entry name" value="HAUS6_N"/>
    <property type="match status" value="1"/>
</dbReference>
<accession>A0A9W9SWD0</accession>